<dbReference type="PANTHER" id="PTHR43496:SF1">
    <property type="entry name" value="POLYGALACTURONAN_RHAMNOGALACTURONAN TRANSPORT SYSTEM PERMEASE PROTEIN YTEP"/>
    <property type="match status" value="1"/>
</dbReference>
<feature type="transmembrane region" description="Helical" evidence="5">
    <location>
        <begin position="510"/>
        <end position="531"/>
    </location>
</feature>
<dbReference type="SUPFAM" id="SSF161098">
    <property type="entry name" value="MetI-like"/>
    <property type="match status" value="2"/>
</dbReference>
<organism evidence="7 8">
    <name type="scientific">Anaerofustis stercorihominis</name>
    <dbReference type="NCBI Taxonomy" id="214853"/>
    <lineage>
        <taxon>Bacteria</taxon>
        <taxon>Bacillati</taxon>
        <taxon>Bacillota</taxon>
        <taxon>Clostridia</taxon>
        <taxon>Eubacteriales</taxon>
        <taxon>Eubacteriaceae</taxon>
        <taxon>Anaerofustis</taxon>
    </lineage>
</organism>
<evidence type="ECO:0000313" key="7">
    <source>
        <dbReference type="EMBL" id="RGD75862.1"/>
    </source>
</evidence>
<evidence type="ECO:0000256" key="1">
    <source>
        <dbReference type="ARBA" id="ARBA00004141"/>
    </source>
</evidence>
<feature type="domain" description="ABC transmembrane type-1" evidence="6">
    <location>
        <begin position="341"/>
        <end position="531"/>
    </location>
</feature>
<keyword evidence="2 5" id="KW-0812">Transmembrane</keyword>
<dbReference type="Gene3D" id="1.10.3720.10">
    <property type="entry name" value="MetI-like"/>
    <property type="match status" value="2"/>
</dbReference>
<evidence type="ECO:0000259" key="6">
    <source>
        <dbReference type="PROSITE" id="PS50928"/>
    </source>
</evidence>
<feature type="transmembrane region" description="Helical" evidence="5">
    <location>
        <begin position="244"/>
        <end position="265"/>
    </location>
</feature>
<reference evidence="7 8" key="1">
    <citation type="submission" date="2018-08" db="EMBL/GenBank/DDBJ databases">
        <title>A genome reference for cultivated species of the human gut microbiota.</title>
        <authorList>
            <person name="Zou Y."/>
            <person name="Xue W."/>
            <person name="Luo G."/>
        </authorList>
    </citation>
    <scope>NUCLEOTIDE SEQUENCE [LARGE SCALE GENOMIC DNA]</scope>
    <source>
        <strain evidence="7 8">AM25-6</strain>
    </source>
</reference>
<comment type="similarity">
    <text evidence="5">Belongs to the binding-protein-dependent transport system permease family.</text>
</comment>
<dbReference type="RefSeq" id="WP_007050545.1">
    <property type="nucleotide sequence ID" value="NZ_CABKNJ010000001.1"/>
</dbReference>
<proteinExistence type="inferred from homology"/>
<gene>
    <name evidence="7" type="ORF">DW687_00675</name>
</gene>
<feature type="transmembrane region" description="Helical" evidence="5">
    <location>
        <begin position="64"/>
        <end position="85"/>
    </location>
</feature>
<evidence type="ECO:0000256" key="2">
    <source>
        <dbReference type="ARBA" id="ARBA00022692"/>
    </source>
</evidence>
<feature type="transmembrane region" description="Helical" evidence="5">
    <location>
        <begin position="472"/>
        <end position="490"/>
    </location>
</feature>
<feature type="transmembrane region" description="Helical" evidence="5">
    <location>
        <begin position="345"/>
        <end position="366"/>
    </location>
</feature>
<dbReference type="PROSITE" id="PS50928">
    <property type="entry name" value="ABC_TM1"/>
    <property type="match status" value="2"/>
</dbReference>
<keyword evidence="4 5" id="KW-0472">Membrane</keyword>
<dbReference type="GeneID" id="98000836"/>
<dbReference type="Proteomes" id="UP000261212">
    <property type="component" value="Unassembled WGS sequence"/>
</dbReference>
<keyword evidence="5" id="KW-0813">Transport</keyword>
<name>A0A3E3E2Q1_9FIRM</name>
<feature type="transmembrane region" description="Helical" evidence="5">
    <location>
        <begin position="411"/>
        <end position="430"/>
    </location>
</feature>
<accession>A0A3E3E2Q1</accession>
<dbReference type="AlphaFoldDB" id="A0A3E3E2Q1"/>
<comment type="subcellular location">
    <subcellularLocation>
        <location evidence="5">Cell membrane</location>
        <topology evidence="5">Multi-pass membrane protein</topology>
    </subcellularLocation>
    <subcellularLocation>
        <location evidence="1">Membrane</location>
        <topology evidence="1">Multi-pass membrane protein</topology>
    </subcellularLocation>
</comment>
<feature type="transmembrane region" description="Helical" evidence="5">
    <location>
        <begin position="141"/>
        <end position="168"/>
    </location>
</feature>
<dbReference type="GO" id="GO:0055085">
    <property type="term" value="P:transmembrane transport"/>
    <property type="evidence" value="ECO:0007669"/>
    <property type="project" value="InterPro"/>
</dbReference>
<feature type="transmembrane region" description="Helical" evidence="5">
    <location>
        <begin position="288"/>
        <end position="314"/>
    </location>
</feature>
<sequence length="548" mass="61370">MKQKKGLEIKIIYTCILIIFAFFLLVPLLHILGNAFLNGSSFTTDYIKEVLSERNFSTVLINSFKVSIVSAVIATLIAFFMSYTIQYTNVNKKVKKLIKLSCTLPMLLPTITYGFAIIYSFGKQGLLTKLFGKQLFDIYGFNGMVLGFVIYTLPIAFMLISNTMLYIDRKFMIVSKIMGDNGFKTFKNTLLKPLLGTLAASFIQAFFLSFTDFGIPASVGGQYSVVASSLYSEMLGSLPNFNTGAVIAIIMLIPSIVSILLLTYLEKYNIRYQKISTVEIKKSTSRDVFFGGISSVFSLGVLSLFLVIFLIPFIKGWPYDLTFTFDNIKNAITGQNLGQVYLNSIFVAILTAVIGMLVTYGAALVTARSKLNKKLKKVIENISIITNTIPGMVLGIAYLLMFTGTSLQNTFPLIIICNVIHYFSTPYLMFKNSLEKMNSSWETTAMLMGDNWVKTIIRVVTPNAKSTIFEVLSYYFVNAMVTISAIVFLVGTKTMVITTKIKELQHFAKFNEIFILSLMIMLTNVLIKIIFEKLANKKGNKKENEKVN</sequence>
<dbReference type="PANTHER" id="PTHR43496">
    <property type="entry name" value="PROTEIN LPLB"/>
    <property type="match status" value="1"/>
</dbReference>
<feature type="transmembrane region" description="Helical" evidence="5">
    <location>
        <begin position="97"/>
        <end position="121"/>
    </location>
</feature>
<evidence type="ECO:0000313" key="8">
    <source>
        <dbReference type="Proteomes" id="UP000261212"/>
    </source>
</evidence>
<dbReference type="InterPro" id="IPR000515">
    <property type="entry name" value="MetI-like"/>
</dbReference>
<evidence type="ECO:0000256" key="4">
    <source>
        <dbReference type="ARBA" id="ARBA00023136"/>
    </source>
</evidence>
<dbReference type="GO" id="GO:0005886">
    <property type="term" value="C:plasma membrane"/>
    <property type="evidence" value="ECO:0007669"/>
    <property type="project" value="UniProtKB-SubCell"/>
</dbReference>
<evidence type="ECO:0000256" key="5">
    <source>
        <dbReference type="RuleBase" id="RU363032"/>
    </source>
</evidence>
<feature type="transmembrane region" description="Helical" evidence="5">
    <location>
        <begin position="378"/>
        <end position="399"/>
    </location>
</feature>
<feature type="domain" description="ABC transmembrane type-1" evidence="6">
    <location>
        <begin position="60"/>
        <end position="262"/>
    </location>
</feature>
<dbReference type="EMBL" id="QUSM01000001">
    <property type="protein sequence ID" value="RGD75862.1"/>
    <property type="molecule type" value="Genomic_DNA"/>
</dbReference>
<feature type="transmembrane region" description="Helical" evidence="5">
    <location>
        <begin position="189"/>
        <end position="210"/>
    </location>
</feature>
<comment type="caution">
    <text evidence="7">The sequence shown here is derived from an EMBL/GenBank/DDBJ whole genome shotgun (WGS) entry which is preliminary data.</text>
</comment>
<feature type="transmembrane region" description="Helical" evidence="5">
    <location>
        <begin position="12"/>
        <end position="32"/>
    </location>
</feature>
<protein>
    <submittedName>
        <fullName evidence="7">ABC transporter permease subunit</fullName>
    </submittedName>
</protein>
<evidence type="ECO:0000256" key="3">
    <source>
        <dbReference type="ARBA" id="ARBA00022989"/>
    </source>
</evidence>
<dbReference type="Pfam" id="PF00528">
    <property type="entry name" value="BPD_transp_1"/>
    <property type="match status" value="2"/>
</dbReference>
<keyword evidence="3 5" id="KW-1133">Transmembrane helix</keyword>
<dbReference type="InterPro" id="IPR035906">
    <property type="entry name" value="MetI-like_sf"/>
</dbReference>